<comment type="caution">
    <text evidence="1">The sequence shown here is derived from an EMBL/GenBank/DDBJ whole genome shotgun (WGS) entry which is preliminary data.</text>
</comment>
<name>A0A0G1ISE8_9BACT</name>
<protein>
    <submittedName>
        <fullName evidence="1">Uncharacterized protein</fullName>
    </submittedName>
</protein>
<proteinExistence type="predicted"/>
<organism evidence="1 2">
    <name type="scientific">Candidatus Gottesmanbacteria bacterium GW2011_GWB1_44_11c</name>
    <dbReference type="NCBI Taxonomy" id="1618447"/>
    <lineage>
        <taxon>Bacteria</taxon>
        <taxon>Candidatus Gottesmaniibacteriota</taxon>
    </lineage>
</organism>
<evidence type="ECO:0000313" key="1">
    <source>
        <dbReference type="EMBL" id="KKT34747.1"/>
    </source>
</evidence>
<accession>A0A0G1ISE8</accession>
<reference evidence="1 2" key="1">
    <citation type="journal article" date="2015" name="Nature">
        <title>rRNA introns, odd ribosomes, and small enigmatic genomes across a large radiation of phyla.</title>
        <authorList>
            <person name="Brown C.T."/>
            <person name="Hug L.A."/>
            <person name="Thomas B.C."/>
            <person name="Sharon I."/>
            <person name="Castelle C.J."/>
            <person name="Singh A."/>
            <person name="Wilkins M.J."/>
            <person name="Williams K.H."/>
            <person name="Banfield J.F."/>
        </authorList>
    </citation>
    <scope>NUCLEOTIDE SEQUENCE [LARGE SCALE GENOMIC DNA]</scope>
</reference>
<dbReference type="EMBL" id="LCHM01000066">
    <property type="protein sequence ID" value="KKT34747.1"/>
    <property type="molecule type" value="Genomic_DNA"/>
</dbReference>
<dbReference type="AlphaFoldDB" id="A0A0G1ISE8"/>
<gene>
    <name evidence="1" type="ORF">UW22_C0066G0002</name>
</gene>
<dbReference type="Proteomes" id="UP000034617">
    <property type="component" value="Unassembled WGS sequence"/>
</dbReference>
<evidence type="ECO:0000313" key="2">
    <source>
        <dbReference type="Proteomes" id="UP000034617"/>
    </source>
</evidence>
<sequence>MHIHTPSPGMTKWETAVNAYPTPTRQAEADTAISVYLSSCEHDPSWIPTIEEWRVMLERSKALIFAAGFIFELKASAQALSGWFWRYHWRELDRELFKQYAIALASHFGGDISAVMNAVWDEVVEDTESGDPAFKSTAPLLRHLMNVSEIPGCRIHPSRKSQ</sequence>